<dbReference type="InterPro" id="IPR029058">
    <property type="entry name" value="AB_hydrolase_fold"/>
</dbReference>
<dbReference type="Gene3D" id="3.40.50.1820">
    <property type="entry name" value="alpha/beta hydrolase"/>
    <property type="match status" value="1"/>
</dbReference>
<protein>
    <recommendedName>
        <fullName evidence="2">Alpha/beta hydrolase fold-3 domain-containing protein</fullName>
    </recommendedName>
</protein>
<dbReference type="InterPro" id="IPR013094">
    <property type="entry name" value="AB_hydrolase_3"/>
</dbReference>
<keyword evidence="4" id="KW-1185">Reference proteome</keyword>
<dbReference type="STRING" id="22663.A0A2I0I0K3"/>
<proteinExistence type="inferred from homology"/>
<dbReference type="PANTHER" id="PTHR23024:SF551">
    <property type="entry name" value="2-HYDROXYISOFLAVANONE DEHYDRATASE-LIKE"/>
    <property type="match status" value="1"/>
</dbReference>
<evidence type="ECO:0000256" key="1">
    <source>
        <dbReference type="ARBA" id="ARBA00010515"/>
    </source>
</evidence>
<evidence type="ECO:0000313" key="3">
    <source>
        <dbReference type="EMBL" id="PKI37491.1"/>
    </source>
</evidence>
<reference evidence="3 4" key="1">
    <citation type="submission" date="2017-11" db="EMBL/GenBank/DDBJ databases">
        <title>De-novo sequencing of pomegranate (Punica granatum L.) genome.</title>
        <authorList>
            <person name="Akparov Z."/>
            <person name="Amiraslanov A."/>
            <person name="Hajiyeva S."/>
            <person name="Abbasov M."/>
            <person name="Kaur K."/>
            <person name="Hamwieh A."/>
            <person name="Solovyev V."/>
            <person name="Salamov A."/>
            <person name="Braich B."/>
            <person name="Kosarev P."/>
            <person name="Mahmoud A."/>
            <person name="Hajiyev E."/>
            <person name="Babayeva S."/>
            <person name="Izzatullayeva V."/>
            <person name="Mammadov A."/>
            <person name="Mammadov A."/>
            <person name="Sharifova S."/>
            <person name="Ojaghi J."/>
            <person name="Eynullazada K."/>
            <person name="Bayramov B."/>
            <person name="Abdulazimova A."/>
            <person name="Shahmuradov I."/>
        </authorList>
    </citation>
    <scope>NUCLEOTIDE SEQUENCE [LARGE SCALE GENOMIC DNA]</scope>
    <source>
        <strain evidence="4">cv. AG2017</strain>
        <tissue evidence="3">Leaf</tissue>
    </source>
</reference>
<evidence type="ECO:0000259" key="2">
    <source>
        <dbReference type="Pfam" id="PF07859"/>
    </source>
</evidence>
<dbReference type="GO" id="GO:0016787">
    <property type="term" value="F:hydrolase activity"/>
    <property type="evidence" value="ECO:0007669"/>
    <property type="project" value="InterPro"/>
</dbReference>
<dbReference type="EMBL" id="PGOL01004380">
    <property type="protein sequence ID" value="PKI37491.1"/>
    <property type="molecule type" value="Genomic_DNA"/>
</dbReference>
<dbReference type="InterPro" id="IPR050466">
    <property type="entry name" value="Carboxylest/Gibb_receptor"/>
</dbReference>
<evidence type="ECO:0000313" key="4">
    <source>
        <dbReference type="Proteomes" id="UP000233551"/>
    </source>
</evidence>
<dbReference type="PANTHER" id="PTHR23024">
    <property type="entry name" value="ARYLACETAMIDE DEACETYLASE"/>
    <property type="match status" value="1"/>
</dbReference>
<dbReference type="AlphaFoldDB" id="A0A2I0I0K3"/>
<dbReference type="Pfam" id="PF07859">
    <property type="entry name" value="Abhydrolase_3"/>
    <property type="match status" value="1"/>
</dbReference>
<name>A0A2I0I0K3_PUNGR</name>
<organism evidence="3 4">
    <name type="scientific">Punica granatum</name>
    <name type="common">Pomegranate</name>
    <dbReference type="NCBI Taxonomy" id="22663"/>
    <lineage>
        <taxon>Eukaryota</taxon>
        <taxon>Viridiplantae</taxon>
        <taxon>Streptophyta</taxon>
        <taxon>Embryophyta</taxon>
        <taxon>Tracheophyta</taxon>
        <taxon>Spermatophyta</taxon>
        <taxon>Magnoliopsida</taxon>
        <taxon>eudicotyledons</taxon>
        <taxon>Gunneridae</taxon>
        <taxon>Pentapetalae</taxon>
        <taxon>rosids</taxon>
        <taxon>malvids</taxon>
        <taxon>Myrtales</taxon>
        <taxon>Lythraceae</taxon>
        <taxon>Punica</taxon>
    </lineage>
</organism>
<dbReference type="SUPFAM" id="SSF53474">
    <property type="entry name" value="alpha/beta-Hydrolases"/>
    <property type="match status" value="1"/>
</dbReference>
<sequence>MGSISNEVQTECLPFFRIYKDGTVERLIGTPYVPPSLDDPKSGVSSKDITISQNPLIKARLHIPKQVLDQSQATDNKSPEKLPLLVYYHGGGFCIESAFSLVEHQLLQSITAEARILAVSIEYRLAPEHLLPAAYEDCWEGLQWVTSHSAAGEMKPGFEADPWITIHADFERLFIGGDSAGANLAYNTVMRAGTEKLSGGVKILGAFITHPYFWGSKAVGSENEKEQLKVLPCTLWNALYPNAPNGIDNPMINPLAPKAPSLSGLACKRLLVSVASQDQLKSRGVSFYKAMKESGWEGEAELVQVEGEEHAFHILNFETESAKMMIKRLAEFLRK</sequence>
<gene>
    <name evidence="3" type="ORF">CRG98_042120</name>
</gene>
<comment type="caution">
    <text evidence="3">The sequence shown here is derived from an EMBL/GenBank/DDBJ whole genome shotgun (WGS) entry which is preliminary data.</text>
</comment>
<comment type="similarity">
    <text evidence="1">Belongs to the 'GDXG' lipolytic enzyme family.</text>
</comment>
<dbReference type="Proteomes" id="UP000233551">
    <property type="component" value="Unassembled WGS sequence"/>
</dbReference>
<accession>A0A2I0I0K3</accession>
<feature type="domain" description="Alpha/beta hydrolase fold-3" evidence="2">
    <location>
        <begin position="85"/>
        <end position="313"/>
    </location>
</feature>